<dbReference type="CDD" id="cd01644">
    <property type="entry name" value="RT_pepA17"/>
    <property type="match status" value="1"/>
</dbReference>
<name>A0A9Q9ZI58_CYPCA</name>
<dbReference type="RefSeq" id="XP_018961986.2">
    <property type="nucleotide sequence ID" value="XM_019106441.2"/>
</dbReference>
<dbReference type="Pfam" id="PF00078">
    <property type="entry name" value="RVT_1"/>
    <property type="match status" value="1"/>
</dbReference>
<dbReference type="Pfam" id="PF17921">
    <property type="entry name" value="Integrase_H2C2"/>
    <property type="match status" value="1"/>
</dbReference>
<feature type="compositionally biased region" description="Low complexity" evidence="1">
    <location>
        <begin position="75"/>
        <end position="84"/>
    </location>
</feature>
<accession>A0A9Q9ZI58</accession>
<sequence>MVDEHQRGTVPEAVRPKRQTRHPACFDDFEVNYGGYQPRNKHPYSTARYEHRQNQEFSESRGGTQQMAHRTPPKESNSSSESTSYPCLPDSRAQSFGASQYRTDTRKLPEASTPFHEQTANVMYAPYSPLKVQISTSAPPTLYGKGASLDSHASPSYVGSPDPYSLPARTPHYSHYIVSHGANDPSYPPQQQRASLTEPQSMMVLIDKMMGQLQLMKEEVASKHGTPSRAPQTYKEPPPVHYEYPDQQYAADRVYGPVDRFQSGYVPAPRSKIDMYHHSVPLPTQKPKPSWAEQPSIQLKESAAEYRGPKPSIPYLVHKDPSEFARLKLALHNLLPEDASELFKFQILVDHLQLEEARLIADSFLNSPYPYTETMAVLTEKFGKPHQLALSKIARVMDAPDVRPGDPEAFERFALQVQALVGLLKSLGPDGDAELTCGSHVVRLLTKLPPDLRAAFRRQMLPSQSSSFTLPEFSKWLQAESWCQSSDVVGNIQMKGWPKQRSDKHKELRSRPATVLHGAGSPVTNTTSSPIKPATLPENKVKIKTYCPYCEKADHFLSQCVNFQQLTTEQVKQWIQTNKRCWKCGRSHLSAQCNLKKPCNKCKGKHLLILHDINYKSVKDNSPASSSTAETLYLDKPGTDSRVLLKVVRVLLKYNNRTLDTYAILDDGSERTILLFAAAQTLNLKGEEEKLSIRTIHQKVSQLQGSKVSFSISPVAQPHKTYHIKQAFTADHLGLAQQSYPMEALVSKYKHLKGLPIQSFEKIHPLLLIGADQPHLITPIEPVNLGPPGGPAAIKTRLGWTLQGPAKLLLNPLHPQQVLFTSLLPKHTELMRNVTKLWELDILPYRNEKQVTRSREDQAALEILNKGTVRVEVNGIQRYATPLLRKSSMACLNASEEAVMPLLRRTERHLLKDPERAATYSAEIKKLLEEGYVAKLDPDKPPQSLERWFIPHHMVMHNDKNRLVFNCSFQYDGMNLNESLLPGPVLGPSLLGVLIRFREHSVAVSGDVKGMFHQVRLLEQDRPILRFLWRDMERDREPDIYEWQVLPFGTTCSPCCASYALHKHVLDNTESGDDLQFTIQRSFYVDNCLQSLNTADEARGLIDRLRKLLASGGFNIRQWASNQPGVVSHLPKEAQSTSTELWLSQRETEVPESTLGLHWHCPTDTLRYKHRPLEYGLPTMRNLYRVLASQYDPLGFILPYTTRAKILVQKLWAKPREWDDPLFPDELLQSWLQWEAELKSLSSITFPRCYVTPEMDNDSVGREIHVFCDASERAYGAVSYLRTENSQGKVQLAFLIARSRVAPKKQLSVPRLELCAALCGAQLAEMLRKELTLEYHRITLWSDSTTVLNWLQSESCRFKVFVGTRVAEIQETTNPQDWRYVDSALNPADDLTKGKSLADLATPNRWSNGPPFLLMHSDHWPKSPAASCLKDDSELRKSTFCALNVVTSKAEIPDASQSTTYRELLEATARCVHGVANGEPLTAGDFLQAEILQWRASQLDSFFDDFQCLKQGKPLPSNSKLLTLSPELDKEMDVIRVGGRLRRAEALDIATKHPIVLDPSHALTKLIIQDYDNQLKHPGPERVLAEVRRKFWILRGREAIRNHQFRCTDCRRWRASPEITQMSDLPVARLQLFKPAFYSTGMDCFGPFSVKIGRRVEKRWGIIWKCLTTRCIYLDILASIDSDSFLMAFRRFAARRGTPFELWSDQGTNFKGGERELHEAFKSMSPELQLQLAKQKVHFRFNPPGAPHFGGAWEREIRSVKSALYASVGAQSVTEEVLRTVLTEVEGILNSKPLGYLSSDVSDIDPVTPNHLLMGRLDGSLPQVVYPQSEMISRKRWRHSQILTDLFWSAFIKYYLPNLQTRSKWQKDVEDIAIGNVVMLVDPQLPRAMWLIGKVTNVMPSSDGHIRTAEVLIKGRTYTRPVSRMIVLPAIPDDTDTS</sequence>
<dbReference type="KEGG" id="ccar:109092706"/>
<evidence type="ECO:0000259" key="2">
    <source>
        <dbReference type="PROSITE" id="PS50994"/>
    </source>
</evidence>
<dbReference type="Proteomes" id="UP001155660">
    <property type="component" value="Chromosome B21"/>
</dbReference>
<dbReference type="Pfam" id="PF18701">
    <property type="entry name" value="DUF5641"/>
    <property type="match status" value="1"/>
</dbReference>
<feature type="region of interest" description="Disordered" evidence="1">
    <location>
        <begin position="512"/>
        <end position="533"/>
    </location>
</feature>
<dbReference type="InterPro" id="IPR040676">
    <property type="entry name" value="DUF5641"/>
</dbReference>
<proteinExistence type="predicted"/>
<dbReference type="InterPro" id="IPR000477">
    <property type="entry name" value="RT_dom"/>
</dbReference>
<dbReference type="PANTHER" id="PTHR47331">
    <property type="entry name" value="PHD-TYPE DOMAIN-CONTAINING PROTEIN"/>
    <property type="match status" value="1"/>
</dbReference>
<dbReference type="GO" id="GO:0015074">
    <property type="term" value="P:DNA integration"/>
    <property type="evidence" value="ECO:0007669"/>
    <property type="project" value="InterPro"/>
</dbReference>
<dbReference type="InterPro" id="IPR008042">
    <property type="entry name" value="Retrotrans_Pao"/>
</dbReference>
<reference evidence="3" key="1">
    <citation type="submission" date="2025-08" db="UniProtKB">
        <authorList>
            <consortium name="RefSeq"/>
        </authorList>
    </citation>
    <scope>IDENTIFICATION</scope>
    <source>
        <tissue evidence="3">Muscle</tissue>
    </source>
</reference>
<dbReference type="InterPro" id="IPR001584">
    <property type="entry name" value="Integrase_cat-core"/>
</dbReference>
<dbReference type="GeneID" id="109092706"/>
<evidence type="ECO:0000256" key="1">
    <source>
        <dbReference type="SAM" id="MobiDB-lite"/>
    </source>
</evidence>
<dbReference type="PANTHER" id="PTHR47331:SF5">
    <property type="entry name" value="RIBONUCLEASE H"/>
    <property type="match status" value="1"/>
</dbReference>
<organism evidence="3">
    <name type="scientific">Cyprinus carpio</name>
    <name type="common">Common carp</name>
    <dbReference type="NCBI Taxonomy" id="7962"/>
    <lineage>
        <taxon>Eukaryota</taxon>
        <taxon>Metazoa</taxon>
        <taxon>Chordata</taxon>
        <taxon>Craniata</taxon>
        <taxon>Vertebrata</taxon>
        <taxon>Euteleostomi</taxon>
        <taxon>Actinopterygii</taxon>
        <taxon>Neopterygii</taxon>
        <taxon>Teleostei</taxon>
        <taxon>Ostariophysi</taxon>
        <taxon>Cypriniformes</taxon>
        <taxon>Cyprinidae</taxon>
        <taxon>Cyprininae</taxon>
        <taxon>Cyprinus</taxon>
    </lineage>
</organism>
<dbReference type="InterPro" id="IPR041588">
    <property type="entry name" value="Integrase_H2C2"/>
</dbReference>
<feature type="domain" description="Integrase catalytic" evidence="2">
    <location>
        <begin position="1631"/>
        <end position="1817"/>
    </location>
</feature>
<evidence type="ECO:0000313" key="3">
    <source>
        <dbReference type="RefSeq" id="XP_018961986.2"/>
    </source>
</evidence>
<protein>
    <submittedName>
        <fullName evidence="3">Uncharacterized protein LOC109092706</fullName>
    </submittedName>
</protein>
<feature type="compositionally biased region" description="Polar residues" evidence="1">
    <location>
        <begin position="55"/>
        <end position="68"/>
    </location>
</feature>
<dbReference type="PROSITE" id="PS50994">
    <property type="entry name" value="INTEGRASE"/>
    <property type="match status" value="1"/>
</dbReference>
<dbReference type="Pfam" id="PF05380">
    <property type="entry name" value="Peptidase_A17"/>
    <property type="match status" value="1"/>
</dbReference>
<dbReference type="OrthoDB" id="10056126at2759"/>
<gene>
    <name evidence="3" type="primary">LOC109092706</name>
</gene>
<feature type="region of interest" description="Disordered" evidence="1">
    <location>
        <begin position="1"/>
        <end position="100"/>
    </location>
</feature>